<feature type="region of interest" description="Disordered" evidence="1">
    <location>
        <begin position="57"/>
        <end position="83"/>
    </location>
</feature>
<evidence type="ECO:0000313" key="6">
    <source>
        <dbReference type="Proteomes" id="UP000070720"/>
    </source>
</evidence>
<feature type="compositionally biased region" description="Low complexity" evidence="1">
    <location>
        <begin position="69"/>
        <end position="83"/>
    </location>
</feature>
<dbReference type="eggNOG" id="ENOG502RM1A">
    <property type="taxonomic scope" value="Eukaryota"/>
</dbReference>
<dbReference type="Proteomes" id="UP000070720">
    <property type="component" value="Chromosome 2"/>
</dbReference>
<feature type="region of interest" description="Disordered" evidence="1">
    <location>
        <begin position="116"/>
        <end position="146"/>
    </location>
</feature>
<keyword evidence="6" id="KW-1185">Reference proteome</keyword>
<accession>A0A098DF07</accession>
<keyword evidence="2" id="KW-0812">Transmembrane</keyword>
<feature type="region of interest" description="Disordered" evidence="1">
    <location>
        <begin position="303"/>
        <end position="346"/>
    </location>
</feature>
<accession>A0A0E0S0J5</accession>
<feature type="compositionally biased region" description="Basic and acidic residues" evidence="1">
    <location>
        <begin position="381"/>
        <end position="394"/>
    </location>
</feature>
<feature type="compositionally biased region" description="Low complexity" evidence="1">
    <location>
        <begin position="323"/>
        <end position="333"/>
    </location>
</feature>
<keyword evidence="2" id="KW-0472">Membrane</keyword>
<evidence type="ECO:0000313" key="5">
    <source>
        <dbReference type="EnsemblFungi" id="CEF77020"/>
    </source>
</evidence>
<evidence type="ECO:0000256" key="1">
    <source>
        <dbReference type="SAM" id="MobiDB-lite"/>
    </source>
</evidence>
<keyword evidence="3" id="KW-0732">Signal</keyword>
<dbReference type="VEuPathDB" id="FungiDB:FGRAMPH1_01G10435"/>
<gene>
    <name evidence="5" type="primary">FG08633.1</name>
    <name evidence="4" type="ORF">FGRAMPH1_01T10435</name>
</gene>
<reference evidence="5 6" key="2">
    <citation type="journal article" date="2010" name="Nature">
        <title>Comparative genomics reveals mobile pathogenicity chromosomes in Fusarium.</title>
        <authorList>
            <person name="Ma L.J."/>
            <person name="van der Does H.C."/>
            <person name="Borkovich K.A."/>
            <person name="Coleman J.J."/>
            <person name="Daboussi M.J."/>
            <person name="Di Pietro A."/>
            <person name="Dufresne M."/>
            <person name="Freitag M."/>
            <person name="Grabherr M."/>
            <person name="Henrissat B."/>
            <person name="Houterman P.M."/>
            <person name="Kang S."/>
            <person name="Shim W.B."/>
            <person name="Woloshuk C."/>
            <person name="Xie X."/>
            <person name="Xu J.R."/>
            <person name="Antoniw J."/>
            <person name="Baker S.E."/>
            <person name="Bluhm B.H."/>
            <person name="Breakspear A."/>
            <person name="Brown D.W."/>
            <person name="Butchko R.A."/>
            <person name="Chapman S."/>
            <person name="Coulson R."/>
            <person name="Coutinho P.M."/>
            <person name="Danchin E.G."/>
            <person name="Diener A."/>
            <person name="Gale L.R."/>
            <person name="Gardiner D.M."/>
            <person name="Goff S."/>
            <person name="Hammond-Kosack K.E."/>
            <person name="Hilburn K."/>
            <person name="Hua-Van A."/>
            <person name="Jonkers W."/>
            <person name="Kazan K."/>
            <person name="Kodira C.D."/>
            <person name="Koehrsen M."/>
            <person name="Kumar L."/>
            <person name="Lee Y.H."/>
            <person name="Li L."/>
            <person name="Manners J.M."/>
            <person name="Miranda-Saavedra D."/>
            <person name="Mukherjee M."/>
            <person name="Park G."/>
            <person name="Park J."/>
            <person name="Park S.Y."/>
            <person name="Proctor R.H."/>
            <person name="Regev A."/>
            <person name="Ruiz-Roldan M.C."/>
            <person name="Sain D."/>
            <person name="Sakthikumar S."/>
            <person name="Sykes S."/>
            <person name="Schwartz D.C."/>
            <person name="Turgeon B.G."/>
            <person name="Wapinski I."/>
            <person name="Yoder O."/>
            <person name="Young S."/>
            <person name="Zeng Q."/>
            <person name="Zhou S."/>
            <person name="Galagan J."/>
            <person name="Cuomo C.A."/>
            <person name="Kistler H.C."/>
            <person name="Rep M."/>
        </authorList>
    </citation>
    <scope>GENOME REANNOTATION</scope>
    <source>
        <strain evidence="6">ATCC MYA-4620 / CBS 123657 / FGSC 9075 / NRRL 31084 / PH-1</strain>
        <strain evidence="5">PH-1 / ATCC MYA-4620 / FGSC 9075 / NRRL 31084</strain>
    </source>
</reference>
<name>A0A098DF07_GIBZE</name>
<evidence type="ECO:0000256" key="3">
    <source>
        <dbReference type="SAM" id="SignalP"/>
    </source>
</evidence>
<reference evidence="5 6" key="1">
    <citation type="journal article" date="2007" name="Science">
        <title>The Fusarium graminearum genome reveals a link between localized polymorphism and pathogen specialization.</title>
        <authorList>
            <person name="Cuomo C.A."/>
            <person name="Gueldener U."/>
            <person name="Xu J.-R."/>
            <person name="Trail F."/>
            <person name="Turgeon B.G."/>
            <person name="Di Pietro A."/>
            <person name="Walton J.D."/>
            <person name="Ma L.-J."/>
            <person name="Baker S.E."/>
            <person name="Rep M."/>
            <person name="Adam G."/>
            <person name="Antoniw J."/>
            <person name="Baldwin T."/>
            <person name="Calvo S.E."/>
            <person name="Chang Y.-L."/>
            <person name="DeCaprio D."/>
            <person name="Gale L.R."/>
            <person name="Gnerre S."/>
            <person name="Goswami R.S."/>
            <person name="Hammond-Kosack K."/>
            <person name="Harris L.J."/>
            <person name="Hilburn K."/>
            <person name="Kennell J.C."/>
            <person name="Kroken S."/>
            <person name="Magnuson J.K."/>
            <person name="Mannhaupt G."/>
            <person name="Mauceli E.W."/>
            <person name="Mewes H.-W."/>
            <person name="Mitterbauer R."/>
            <person name="Muehlbauer G."/>
            <person name="Muensterkoetter M."/>
            <person name="Nelson D."/>
            <person name="O'Donnell K."/>
            <person name="Ouellet T."/>
            <person name="Qi W."/>
            <person name="Quesneville H."/>
            <person name="Roncero M.I.G."/>
            <person name="Seong K.-Y."/>
            <person name="Tetko I.V."/>
            <person name="Urban M."/>
            <person name="Waalwijk C."/>
            <person name="Ward T.J."/>
            <person name="Yao J."/>
            <person name="Birren B.W."/>
            <person name="Kistler H.C."/>
        </authorList>
    </citation>
    <scope>NUCLEOTIDE SEQUENCE [LARGE SCALE GENOMIC DNA]</scope>
    <source>
        <strain evidence="6">ATCC MYA-4620 / CBS 123657 / FGSC 9075 / NRRL 31084 / PH-1</strain>
        <strain evidence="5">PH-1 / ATCC MYA-4620 / FGSC 9075 / NRRL 31084</strain>
    </source>
</reference>
<dbReference type="InParanoid" id="A0A098DF07"/>
<feature type="signal peptide" evidence="3">
    <location>
        <begin position="1"/>
        <end position="30"/>
    </location>
</feature>
<proteinExistence type="predicted"/>
<dbReference type="EnsemblFungi" id="CEF77020">
    <property type="protein sequence ID" value="CEF77020"/>
    <property type="gene ID" value="FGRRES_08633_M"/>
</dbReference>
<reference evidence="5" key="4">
    <citation type="submission" date="2017-01" db="UniProtKB">
        <authorList>
            <consortium name="EnsemblFungi"/>
        </authorList>
    </citation>
    <scope>IDENTIFICATION</scope>
    <source>
        <strain evidence="5">PH-1 / ATCC MYA-4620 / FGSC 9075 / NRRL 31084</strain>
    </source>
</reference>
<feature type="compositionally biased region" description="Low complexity" evidence="1">
    <location>
        <begin position="124"/>
        <end position="141"/>
    </location>
</feature>
<keyword evidence="2" id="KW-1133">Transmembrane helix</keyword>
<dbReference type="AlphaFoldDB" id="A0A098DF07"/>
<feature type="region of interest" description="Disordered" evidence="1">
    <location>
        <begin position="374"/>
        <end position="394"/>
    </location>
</feature>
<evidence type="ECO:0000313" key="4">
    <source>
        <dbReference type="EMBL" id="CEF77020.1"/>
    </source>
</evidence>
<organism evidence="4 6">
    <name type="scientific">Gibberella zeae (strain ATCC MYA-4620 / CBS 123657 / FGSC 9075 / NRRL 31084 / PH-1)</name>
    <name type="common">Wheat head blight fungus</name>
    <name type="synonym">Fusarium graminearum</name>
    <dbReference type="NCBI Taxonomy" id="229533"/>
    <lineage>
        <taxon>Eukaryota</taxon>
        <taxon>Fungi</taxon>
        <taxon>Dikarya</taxon>
        <taxon>Ascomycota</taxon>
        <taxon>Pezizomycotina</taxon>
        <taxon>Sordariomycetes</taxon>
        <taxon>Hypocreomycetidae</taxon>
        <taxon>Hypocreales</taxon>
        <taxon>Nectriaceae</taxon>
        <taxon>Fusarium</taxon>
    </lineage>
</organism>
<reference evidence="4 6" key="3">
    <citation type="journal article" date="2015" name="BMC Genomics">
        <title>The completed genome sequence of the pathogenic ascomycete fungus Fusarium graminearum.</title>
        <authorList>
            <person name="King R."/>
            <person name="Urban M."/>
            <person name="Hammond-Kosack M.C."/>
            <person name="Hassani-Pak K."/>
            <person name="Hammond-Kosack K.E."/>
        </authorList>
    </citation>
    <scope>NUCLEOTIDE SEQUENCE [LARGE SCALE GENOMIC DNA]</scope>
    <source>
        <strain evidence="6">ATCC MYA-4620 / CBS 123657 / FGSC 9075 / NRRL 31084 / PH-1</strain>
        <strain evidence="4">PH-1</strain>
    </source>
</reference>
<feature type="transmembrane region" description="Helical" evidence="2">
    <location>
        <begin position="84"/>
        <end position="107"/>
    </location>
</feature>
<protein>
    <submittedName>
        <fullName evidence="4">Chromosome 2, complete genome</fullName>
    </submittedName>
</protein>
<sequence length="411" mass="44637">MRMTATDMRKHWTCFSFRLLAALTTQYTEAMPMPTMETGLSREDVKTMVHHILESSKSLIKDEDDSSNDDNSNKNTNSGTDKGAIIGGTIAAGIILGVTVFIGVLIYKQYRTRRQRVNGQTNDTTSSPRKSSSPGTTSGSSADHSWRHTFNHRVSVPVSVSIYSQRSYGYAPSATQTEMVPTRSIPPPMIPQKAAQMLGVEGIHAFGSTTPLITSPLPSPRLPNSPLAKHFVAWNPLAQNPPRQHPLPQCSPTQGPMLPAPEPVARNNSKLSSDSRARTRTSSNCTMSTLGLELLHDVMKPLPPIKFSPHSDTNSLPQPPPSISKTTKSPPVSMNNTKGQKRAPSRRYFVPLFKNNGQLLSPTSPDVTLTIDSGIQEEGDANAKAEAEGEAETVLRDSSRAGLFSLGENKI</sequence>
<evidence type="ECO:0000256" key="2">
    <source>
        <dbReference type="SAM" id="Phobius"/>
    </source>
</evidence>
<feature type="chain" id="PRO_5010018659" evidence="3">
    <location>
        <begin position="31"/>
        <end position="411"/>
    </location>
</feature>
<feature type="region of interest" description="Disordered" evidence="1">
    <location>
        <begin position="237"/>
        <end position="285"/>
    </location>
</feature>
<dbReference type="EMBL" id="HG970333">
    <property type="protein sequence ID" value="CEF77020.1"/>
    <property type="molecule type" value="Genomic_DNA"/>
</dbReference>